<evidence type="ECO:0000256" key="1">
    <source>
        <dbReference type="ARBA" id="ARBA00004173"/>
    </source>
</evidence>
<dbReference type="InterPro" id="IPR013177">
    <property type="entry name" value="Ribosomal_mS38_C"/>
</dbReference>
<evidence type="ECO:0000313" key="7">
    <source>
        <dbReference type="EMBL" id="OAY29550.1"/>
    </source>
</evidence>
<evidence type="ECO:0000259" key="6">
    <source>
        <dbReference type="SMART" id="SM01155"/>
    </source>
</evidence>
<organism evidence="7 8">
    <name type="scientific">Manihot esculenta</name>
    <name type="common">Cassava</name>
    <name type="synonym">Jatropha manihot</name>
    <dbReference type="NCBI Taxonomy" id="3983"/>
    <lineage>
        <taxon>Eukaryota</taxon>
        <taxon>Viridiplantae</taxon>
        <taxon>Streptophyta</taxon>
        <taxon>Embryophyta</taxon>
        <taxon>Tracheophyta</taxon>
        <taxon>Spermatophyta</taxon>
        <taxon>Magnoliopsida</taxon>
        <taxon>eudicotyledons</taxon>
        <taxon>Gunneridae</taxon>
        <taxon>Pentapetalae</taxon>
        <taxon>rosids</taxon>
        <taxon>fabids</taxon>
        <taxon>Malpighiales</taxon>
        <taxon>Euphorbiaceae</taxon>
        <taxon>Crotonoideae</taxon>
        <taxon>Manihoteae</taxon>
        <taxon>Manihot</taxon>
    </lineage>
</organism>
<keyword evidence="2" id="KW-0496">Mitochondrion</keyword>
<evidence type="ECO:0000256" key="4">
    <source>
        <dbReference type="ARBA" id="ARBA00035682"/>
    </source>
</evidence>
<feature type="domain" description="Ribosomal protein mS38 C-terminal" evidence="6">
    <location>
        <begin position="109"/>
        <end position="136"/>
    </location>
</feature>
<evidence type="ECO:0000256" key="2">
    <source>
        <dbReference type="ARBA" id="ARBA00023128"/>
    </source>
</evidence>
<dbReference type="SMART" id="SM01155">
    <property type="entry name" value="DUF1713"/>
    <property type="match status" value="1"/>
</dbReference>
<evidence type="ECO:0000256" key="3">
    <source>
        <dbReference type="ARBA" id="ARBA00035647"/>
    </source>
</evidence>
<dbReference type="PANTHER" id="PTHR32035">
    <property type="entry name" value="AURORA KINASE A-INTERACTING PROTEIN"/>
    <property type="match status" value="1"/>
</dbReference>
<dbReference type="Gramene" id="Manes.15G153500.1.v8.1">
    <property type="protein sequence ID" value="Manes.15G153500.1.v8.1.CDS.1"/>
    <property type="gene ID" value="Manes.15G153500.v8.1"/>
</dbReference>
<comment type="caution">
    <text evidence="7">The sequence shown here is derived from an EMBL/GenBank/DDBJ whole genome shotgun (WGS) entry which is preliminary data.</text>
</comment>
<feature type="compositionally biased region" description="Basic residues" evidence="5">
    <location>
        <begin position="114"/>
        <end position="137"/>
    </location>
</feature>
<comment type="subcellular location">
    <subcellularLocation>
        <location evidence="1">Mitochondrion</location>
    </subcellularLocation>
</comment>
<dbReference type="Pfam" id="PF08213">
    <property type="entry name" value="COX24_C"/>
    <property type="match status" value="1"/>
</dbReference>
<keyword evidence="8" id="KW-1185">Reference proteome</keyword>
<protein>
    <recommendedName>
        <fullName evidence="4">Small ribosomal subunit protein mS38</fullName>
    </recommendedName>
</protein>
<comment type="similarity">
    <text evidence="3">Belongs to the mitochondrion-specific ribosomal protein mS38 family.</text>
</comment>
<accession>A0A2C9UGC1</accession>
<sequence>MASSTLRKLFRTPPPTTRILAFLRSPCINSPNPSIPVTLSSQSQQLNSTPNENHIINAVLPLGSFRERSLIHFDSLPFSSVHPSGYCLHPILSTELIHDLQNGEDSGMLADSVKKKRKKKMNKHKYKKLRKRLRRQT</sequence>
<dbReference type="PANTHER" id="PTHR32035:SF3">
    <property type="entry name" value="SMALL RIBOSOMAL SUBUNIT PROTEIN MS38"/>
    <property type="match status" value="1"/>
</dbReference>
<feature type="region of interest" description="Disordered" evidence="5">
    <location>
        <begin position="110"/>
        <end position="137"/>
    </location>
</feature>
<evidence type="ECO:0000313" key="8">
    <source>
        <dbReference type="Proteomes" id="UP000091857"/>
    </source>
</evidence>
<name>A0A2C9UGC1_MANES</name>
<proteinExistence type="inferred from homology"/>
<dbReference type="GO" id="GO:0005739">
    <property type="term" value="C:mitochondrion"/>
    <property type="evidence" value="ECO:0007669"/>
    <property type="project" value="UniProtKB-SubCell"/>
</dbReference>
<evidence type="ECO:0000256" key="5">
    <source>
        <dbReference type="SAM" id="MobiDB-lite"/>
    </source>
</evidence>
<dbReference type="EMBL" id="CM004401">
    <property type="protein sequence ID" value="OAY29550.1"/>
    <property type="molecule type" value="Genomic_DNA"/>
</dbReference>
<dbReference type="AlphaFoldDB" id="A0A2C9UGC1"/>
<dbReference type="Proteomes" id="UP000091857">
    <property type="component" value="Chromosome 15"/>
</dbReference>
<reference evidence="8" key="1">
    <citation type="journal article" date="2016" name="Nat. Biotechnol.">
        <title>Sequencing wild and cultivated cassava and related species reveals extensive interspecific hybridization and genetic diversity.</title>
        <authorList>
            <person name="Bredeson J.V."/>
            <person name="Lyons J.B."/>
            <person name="Prochnik S.E."/>
            <person name="Wu G.A."/>
            <person name="Ha C.M."/>
            <person name="Edsinger-Gonzales E."/>
            <person name="Grimwood J."/>
            <person name="Schmutz J."/>
            <person name="Rabbi I.Y."/>
            <person name="Egesi C."/>
            <person name="Nauluvula P."/>
            <person name="Lebot V."/>
            <person name="Ndunguru J."/>
            <person name="Mkamilo G."/>
            <person name="Bart R.S."/>
            <person name="Setter T.L."/>
            <person name="Gleadow R.M."/>
            <person name="Kulakow P."/>
            <person name="Ferguson M.E."/>
            <person name="Rounsley S."/>
            <person name="Rokhsar D.S."/>
        </authorList>
    </citation>
    <scope>NUCLEOTIDE SEQUENCE [LARGE SCALE GENOMIC DNA]</scope>
    <source>
        <strain evidence="8">cv. AM560-2</strain>
    </source>
</reference>
<gene>
    <name evidence="7" type="ORF">MANES_15G153500v8</name>
</gene>